<evidence type="ECO:0000256" key="10">
    <source>
        <dbReference type="RuleBase" id="RU000598"/>
    </source>
</evidence>
<evidence type="ECO:0000256" key="8">
    <source>
        <dbReference type="ARBA" id="ARBA00023102"/>
    </source>
</evidence>
<evidence type="ECO:0000256" key="7">
    <source>
        <dbReference type="ARBA" id="ARBA00022605"/>
    </source>
</evidence>
<dbReference type="PANTHER" id="PTHR23133:SF2">
    <property type="entry name" value="IMIDAZOLEGLYCEROL-PHOSPHATE DEHYDRATASE"/>
    <property type="match status" value="1"/>
</dbReference>
<proteinExistence type="inferred from homology"/>
<evidence type="ECO:0000256" key="9">
    <source>
        <dbReference type="ARBA" id="ARBA00023239"/>
    </source>
</evidence>
<dbReference type="InterPro" id="IPR000807">
    <property type="entry name" value="ImidazoleglycerolP_deHydtase"/>
</dbReference>
<dbReference type="NCBIfam" id="NF002111">
    <property type="entry name" value="PRK00951.2-1"/>
    <property type="match status" value="1"/>
</dbReference>
<keyword evidence="12" id="KW-1185">Reference proteome</keyword>
<dbReference type="HAMAP" id="MF_00076">
    <property type="entry name" value="HisB"/>
    <property type="match status" value="1"/>
</dbReference>
<organism evidence="11 12">
    <name type="scientific">Kwoniella heveanensis BCC8398</name>
    <dbReference type="NCBI Taxonomy" id="1296120"/>
    <lineage>
        <taxon>Eukaryota</taxon>
        <taxon>Fungi</taxon>
        <taxon>Dikarya</taxon>
        <taxon>Basidiomycota</taxon>
        <taxon>Agaricomycotina</taxon>
        <taxon>Tremellomycetes</taxon>
        <taxon>Tremellales</taxon>
        <taxon>Cryptococcaceae</taxon>
        <taxon>Kwoniella</taxon>
    </lineage>
</organism>
<comment type="subunit">
    <text evidence="4">Homotrimer.</text>
</comment>
<dbReference type="GO" id="GO:0000105">
    <property type="term" value="P:L-histidine biosynthetic process"/>
    <property type="evidence" value="ECO:0007669"/>
    <property type="project" value="UniProtKB-UniPathway"/>
</dbReference>
<dbReference type="PROSITE" id="PS00954">
    <property type="entry name" value="IGP_DEHYDRATASE_1"/>
    <property type="match status" value="1"/>
</dbReference>
<evidence type="ECO:0000256" key="5">
    <source>
        <dbReference type="ARBA" id="ARBA00012075"/>
    </source>
</evidence>
<dbReference type="EC" id="4.2.1.19" evidence="5 10"/>
<evidence type="ECO:0000256" key="3">
    <source>
        <dbReference type="ARBA" id="ARBA00007481"/>
    </source>
</evidence>
<dbReference type="AlphaFoldDB" id="A0A1B9GU09"/>
<comment type="catalytic activity">
    <reaction evidence="1 10">
        <text>D-erythro-1-(imidazol-4-yl)glycerol 3-phosphate = 3-(imidazol-4-yl)-2-oxopropyl phosphate + H2O</text>
        <dbReference type="Rhea" id="RHEA:11040"/>
        <dbReference type="ChEBI" id="CHEBI:15377"/>
        <dbReference type="ChEBI" id="CHEBI:57766"/>
        <dbReference type="ChEBI" id="CHEBI:58278"/>
        <dbReference type="EC" id="4.2.1.19"/>
    </reaction>
</comment>
<reference evidence="11 12" key="1">
    <citation type="submission" date="2013-07" db="EMBL/GenBank/DDBJ databases">
        <title>The Genome Sequence of Cryptococcus heveanensis BCC8398.</title>
        <authorList>
            <consortium name="The Broad Institute Genome Sequencing Platform"/>
            <person name="Cuomo C."/>
            <person name="Litvintseva A."/>
            <person name="Chen Y."/>
            <person name="Heitman J."/>
            <person name="Sun S."/>
            <person name="Springer D."/>
            <person name="Dromer F."/>
            <person name="Young S.K."/>
            <person name="Zeng Q."/>
            <person name="Gargeya S."/>
            <person name="Fitzgerald M."/>
            <person name="Abouelleil A."/>
            <person name="Alvarado L."/>
            <person name="Berlin A.M."/>
            <person name="Chapman S.B."/>
            <person name="Dewar J."/>
            <person name="Goldberg J."/>
            <person name="Griggs A."/>
            <person name="Gujja S."/>
            <person name="Hansen M."/>
            <person name="Howarth C."/>
            <person name="Imamovic A."/>
            <person name="Larimer J."/>
            <person name="McCowan C."/>
            <person name="Murphy C."/>
            <person name="Pearson M."/>
            <person name="Priest M."/>
            <person name="Roberts A."/>
            <person name="Saif S."/>
            <person name="Shea T."/>
            <person name="Sykes S."/>
            <person name="Wortman J."/>
            <person name="Nusbaum C."/>
            <person name="Birren B."/>
        </authorList>
    </citation>
    <scope>NUCLEOTIDE SEQUENCE [LARGE SCALE GENOMIC DNA]</scope>
    <source>
        <strain evidence="11 12">BCC8398</strain>
    </source>
</reference>
<dbReference type="FunFam" id="3.30.230.40:FF:000004">
    <property type="entry name" value="Imidazoleglycerol-phosphate dehydratase"/>
    <property type="match status" value="1"/>
</dbReference>
<dbReference type="CDD" id="cd07914">
    <property type="entry name" value="IGPD"/>
    <property type="match status" value="1"/>
</dbReference>
<evidence type="ECO:0000313" key="11">
    <source>
        <dbReference type="EMBL" id="OCF34542.1"/>
    </source>
</evidence>
<dbReference type="OrthoDB" id="447729at2759"/>
<dbReference type="Pfam" id="PF00475">
    <property type="entry name" value="IGPD"/>
    <property type="match status" value="1"/>
</dbReference>
<comment type="pathway">
    <text evidence="2 10">Amino-acid biosynthesis; L-histidine biosynthesis; L-histidine from 5-phospho-alpha-D-ribose 1-diphosphate: step 6/9.</text>
</comment>
<keyword evidence="9 10" id="KW-0456">Lyase</keyword>
<dbReference type="Gene3D" id="3.30.230.40">
    <property type="entry name" value="Imidazole glycerol phosphate dehydratase, domain 1"/>
    <property type="match status" value="2"/>
</dbReference>
<evidence type="ECO:0000256" key="4">
    <source>
        <dbReference type="ARBA" id="ARBA00011233"/>
    </source>
</evidence>
<dbReference type="PANTHER" id="PTHR23133">
    <property type="entry name" value="IMIDAZOLEGLYCEROL-PHOSPHATE DEHYDRATASE HIS7"/>
    <property type="match status" value="1"/>
</dbReference>
<evidence type="ECO:0000256" key="2">
    <source>
        <dbReference type="ARBA" id="ARBA00005047"/>
    </source>
</evidence>
<sequence length="209" mass="22476">MASQSQSLPARVASVERKTSETSISCSIDLDHVPGVNSQIIEVNTGIGFLDHMFTALAKHGGMSLTLNCKGDLHIDDHHTAEDCALALGEAFKKALGERKGIKRYGFAYAPLDESLSRAVIDISSRPYFVCHLPFTREKVGDLSTEMVSHLLQSFAFSAGVTLHVDSIRGENNHHIAESAFKALALAIRMAISRTGGDDVPSTKGVLAL</sequence>
<dbReference type="PROSITE" id="PS00955">
    <property type="entry name" value="IGP_DEHYDRATASE_2"/>
    <property type="match status" value="1"/>
</dbReference>
<dbReference type="EMBL" id="KV700124">
    <property type="protein sequence ID" value="OCF34542.1"/>
    <property type="molecule type" value="Genomic_DNA"/>
</dbReference>
<keyword evidence="7" id="KW-0028">Amino-acid biosynthesis</keyword>
<keyword evidence="8 10" id="KW-0368">Histidine biosynthesis</keyword>
<evidence type="ECO:0000256" key="1">
    <source>
        <dbReference type="ARBA" id="ARBA00001723"/>
    </source>
</evidence>
<dbReference type="GO" id="GO:0004424">
    <property type="term" value="F:imidazoleglycerol-phosphate dehydratase activity"/>
    <property type="evidence" value="ECO:0007669"/>
    <property type="project" value="UniProtKB-EC"/>
</dbReference>
<dbReference type="SUPFAM" id="SSF54211">
    <property type="entry name" value="Ribosomal protein S5 domain 2-like"/>
    <property type="match status" value="2"/>
</dbReference>
<dbReference type="STRING" id="1296120.A0A1B9GU09"/>
<dbReference type="FunFam" id="3.30.230.40:FF:000001">
    <property type="entry name" value="Imidazoleglycerol-phosphate dehydratase HisB"/>
    <property type="match status" value="1"/>
</dbReference>
<evidence type="ECO:0000313" key="12">
    <source>
        <dbReference type="Proteomes" id="UP000092666"/>
    </source>
</evidence>
<comment type="similarity">
    <text evidence="3 10">Belongs to the imidazoleglycerol-phosphate dehydratase family.</text>
</comment>
<dbReference type="UniPathway" id="UPA00031">
    <property type="reaction ID" value="UER00011"/>
</dbReference>
<accession>A0A1B9GU09</accession>
<reference evidence="12" key="2">
    <citation type="submission" date="2013-12" db="EMBL/GenBank/DDBJ databases">
        <title>Evolution of pathogenesis and genome organization in the Tremellales.</title>
        <authorList>
            <person name="Cuomo C."/>
            <person name="Litvintseva A."/>
            <person name="Heitman J."/>
            <person name="Chen Y."/>
            <person name="Sun S."/>
            <person name="Springer D."/>
            <person name="Dromer F."/>
            <person name="Young S."/>
            <person name="Zeng Q."/>
            <person name="Chapman S."/>
            <person name="Gujja S."/>
            <person name="Saif S."/>
            <person name="Birren B."/>
        </authorList>
    </citation>
    <scope>NUCLEOTIDE SEQUENCE [LARGE SCALE GENOMIC DNA]</scope>
    <source>
        <strain evidence="12">BCC8398</strain>
    </source>
</reference>
<protein>
    <recommendedName>
        <fullName evidence="6 10">Imidazoleglycerol-phosphate dehydratase</fullName>
        <ecNumber evidence="5 10">4.2.1.19</ecNumber>
    </recommendedName>
</protein>
<gene>
    <name evidence="11" type="ORF">I316_03583</name>
</gene>
<dbReference type="InterPro" id="IPR038494">
    <property type="entry name" value="IGPD_sf"/>
</dbReference>
<name>A0A1B9GU09_9TREE</name>
<dbReference type="InterPro" id="IPR020568">
    <property type="entry name" value="Ribosomal_Su5_D2-typ_SF"/>
</dbReference>
<dbReference type="NCBIfam" id="NF002114">
    <property type="entry name" value="PRK00951.2-4"/>
    <property type="match status" value="1"/>
</dbReference>
<dbReference type="InterPro" id="IPR020565">
    <property type="entry name" value="ImidazoleglycerP_deHydtase_CS"/>
</dbReference>
<dbReference type="Proteomes" id="UP000092666">
    <property type="component" value="Unassembled WGS sequence"/>
</dbReference>
<evidence type="ECO:0000256" key="6">
    <source>
        <dbReference type="ARBA" id="ARBA00016664"/>
    </source>
</evidence>